<name>A0A6L9U5V5_9HYPH</name>
<dbReference type="AlphaFoldDB" id="A0A6L9U5V5"/>
<gene>
    <name evidence="2" type="ORF">GR212_10040</name>
</gene>
<dbReference type="RefSeq" id="WP_163986344.1">
    <property type="nucleotide sequence ID" value="NZ_WUEY01000004.1"/>
</dbReference>
<evidence type="ECO:0000313" key="3">
    <source>
        <dbReference type="Proteomes" id="UP000483035"/>
    </source>
</evidence>
<feature type="region of interest" description="Disordered" evidence="1">
    <location>
        <begin position="1"/>
        <end position="26"/>
    </location>
</feature>
<feature type="region of interest" description="Disordered" evidence="1">
    <location>
        <begin position="61"/>
        <end position="95"/>
    </location>
</feature>
<dbReference type="EMBL" id="WUEY01000004">
    <property type="protein sequence ID" value="NEI69908.1"/>
    <property type="molecule type" value="Genomic_DNA"/>
</dbReference>
<dbReference type="Proteomes" id="UP000483035">
    <property type="component" value="Unassembled WGS sequence"/>
</dbReference>
<feature type="compositionally biased region" description="Polar residues" evidence="1">
    <location>
        <begin position="75"/>
        <end position="89"/>
    </location>
</feature>
<evidence type="ECO:0000313" key="2">
    <source>
        <dbReference type="EMBL" id="NEI69908.1"/>
    </source>
</evidence>
<organism evidence="2 3">
    <name type="scientific">Rhizobium lusitanum</name>
    <dbReference type="NCBI Taxonomy" id="293958"/>
    <lineage>
        <taxon>Bacteria</taxon>
        <taxon>Pseudomonadati</taxon>
        <taxon>Pseudomonadota</taxon>
        <taxon>Alphaproteobacteria</taxon>
        <taxon>Hyphomicrobiales</taxon>
        <taxon>Rhizobiaceae</taxon>
        <taxon>Rhizobium/Agrobacterium group</taxon>
        <taxon>Rhizobium</taxon>
    </lineage>
</organism>
<proteinExistence type="predicted"/>
<comment type="caution">
    <text evidence="2">The sequence shown here is derived from an EMBL/GenBank/DDBJ whole genome shotgun (WGS) entry which is preliminary data.</text>
</comment>
<accession>A0A6L9U5V5</accession>
<reference evidence="2 3" key="1">
    <citation type="submission" date="2019-12" db="EMBL/GenBank/DDBJ databases">
        <title>Rhizobium genotypes associated with high levels of biological nitrogen fixation by grain legumes in a temperate-maritime cropping system.</title>
        <authorList>
            <person name="Maluk M."/>
            <person name="Francesc Ferrando Molina F."/>
            <person name="Lopez Del Egido L."/>
            <person name="Lafos M."/>
            <person name="Langarica-Fuentes A."/>
            <person name="Gebre Yohannes G."/>
            <person name="Young M.W."/>
            <person name="Martin P."/>
            <person name="Gantlett R."/>
            <person name="Kenicer G."/>
            <person name="Hawes C."/>
            <person name="Begg G.S."/>
            <person name="Quilliam R.S."/>
            <person name="Squire G.R."/>
            <person name="Poole P.S."/>
            <person name="Young P.W."/>
            <person name="Iannetta P.M."/>
            <person name="James E.K."/>
        </authorList>
    </citation>
    <scope>NUCLEOTIDE SEQUENCE [LARGE SCALE GENOMIC DNA]</scope>
    <source>
        <strain evidence="2 3">JHI1118</strain>
    </source>
</reference>
<protein>
    <submittedName>
        <fullName evidence="2">Cold-shock protein</fullName>
    </submittedName>
</protein>
<sequence>MQNRRYRSGDSILLKPGALGNSQPSGRGSILSCLPEADGVAQYRVQFENENFERRIRQDDIDLTASPSAAPETRSMPQEKTASWINSRAISIRKR</sequence>
<evidence type="ECO:0000256" key="1">
    <source>
        <dbReference type="SAM" id="MobiDB-lite"/>
    </source>
</evidence>